<dbReference type="EMBL" id="NMTR01000012">
    <property type="protein sequence ID" value="PDX61649.1"/>
    <property type="molecule type" value="Genomic_DNA"/>
</dbReference>
<protein>
    <submittedName>
        <fullName evidence="1">Uncharacterized protein</fullName>
    </submittedName>
</protein>
<evidence type="ECO:0000313" key="1">
    <source>
        <dbReference type="EMBL" id="PDX61649.1"/>
    </source>
</evidence>
<keyword evidence="2" id="KW-1185">Reference proteome</keyword>
<reference evidence="1 2" key="1">
    <citation type="journal article" date="2017" name="Front. Microbiol.">
        <title>New Insights into the Diversity of the Genus Faecalibacterium.</title>
        <authorList>
            <person name="Benevides L."/>
            <person name="Burman S."/>
            <person name="Martin R."/>
            <person name="Robert V."/>
            <person name="Thomas M."/>
            <person name="Miquel S."/>
            <person name="Chain F."/>
            <person name="Sokol H."/>
            <person name="Bermudez-Humaran L.G."/>
            <person name="Morrison M."/>
            <person name="Langella P."/>
            <person name="Azevedo V.A."/>
            <person name="Chatel J.M."/>
            <person name="Soares S."/>
        </authorList>
    </citation>
    <scope>NUCLEOTIDE SEQUENCE [LARGE SCALE GENOMIC DNA]</scope>
    <source>
        <strain evidence="2">CNCM I-4541</strain>
    </source>
</reference>
<name>A0ACC9D159_9FIRM</name>
<dbReference type="Proteomes" id="UP000220959">
    <property type="component" value="Unassembled WGS sequence"/>
</dbReference>
<organism evidence="1 2">
    <name type="scientific">Faecalibacterium langellae</name>
    <dbReference type="NCBI Taxonomy" id="3435293"/>
    <lineage>
        <taxon>Bacteria</taxon>
        <taxon>Bacillati</taxon>
        <taxon>Bacillota</taxon>
        <taxon>Clostridia</taxon>
        <taxon>Eubacteriales</taxon>
        <taxon>Oscillospiraceae</taxon>
        <taxon>Faecalibacterium</taxon>
    </lineage>
</organism>
<evidence type="ECO:0000313" key="2">
    <source>
        <dbReference type="Proteomes" id="UP000220959"/>
    </source>
</evidence>
<accession>A0ACC9D159</accession>
<sequence length="153" mass="16329">MAETMTRRTFLKGAAAAAVAVSLAGCGGGSTVGEFRVYFNGNPEFGRMISGDYGFVKLNIGIKGVENGITFSKKYSDVFSAEVNGQKLELQNGSTGILWQGSTKDCELEFRIADKETVDALASGAQTLDLTITLSTVSRLFVLDLKNKTVTPQ</sequence>
<gene>
    <name evidence="1" type="ORF">CGS49_04415</name>
</gene>
<comment type="caution">
    <text evidence="1">The sequence shown here is derived from an EMBL/GenBank/DDBJ whole genome shotgun (WGS) entry which is preliminary data.</text>
</comment>
<proteinExistence type="predicted"/>